<dbReference type="eggNOG" id="ENOG502SMFC">
    <property type="taxonomic scope" value="Eukaryota"/>
</dbReference>
<dbReference type="AlphaFoldDB" id="W3XBQ4"/>
<evidence type="ECO:0000256" key="2">
    <source>
        <dbReference type="ARBA" id="ARBA00008834"/>
    </source>
</evidence>
<dbReference type="InterPro" id="IPR011050">
    <property type="entry name" value="Pectin_lyase_fold/virulence"/>
</dbReference>
<organism evidence="14 15">
    <name type="scientific">Pestalotiopsis fici (strain W106-1 / CGMCC3.15140)</name>
    <dbReference type="NCBI Taxonomy" id="1229662"/>
    <lineage>
        <taxon>Eukaryota</taxon>
        <taxon>Fungi</taxon>
        <taxon>Dikarya</taxon>
        <taxon>Ascomycota</taxon>
        <taxon>Pezizomycotina</taxon>
        <taxon>Sordariomycetes</taxon>
        <taxon>Xylariomycetidae</taxon>
        <taxon>Amphisphaeriales</taxon>
        <taxon>Sporocadaceae</taxon>
        <taxon>Pestalotiopsis</taxon>
    </lineage>
</organism>
<dbReference type="RefSeq" id="XP_007831505.1">
    <property type="nucleotide sequence ID" value="XM_007833314.1"/>
</dbReference>
<keyword evidence="15" id="KW-1185">Reference proteome</keyword>
<dbReference type="GO" id="GO:0004650">
    <property type="term" value="F:polygalacturonase activity"/>
    <property type="evidence" value="ECO:0007669"/>
    <property type="project" value="InterPro"/>
</dbReference>
<evidence type="ECO:0000313" key="14">
    <source>
        <dbReference type="EMBL" id="ETS82857.1"/>
    </source>
</evidence>
<dbReference type="GO" id="GO:0005576">
    <property type="term" value="C:extracellular region"/>
    <property type="evidence" value="ECO:0007669"/>
    <property type="project" value="UniProtKB-SubCell"/>
</dbReference>
<keyword evidence="6 13" id="KW-0378">Hydrolase</keyword>
<dbReference type="GO" id="GO:0071555">
    <property type="term" value="P:cell wall organization"/>
    <property type="evidence" value="ECO:0007669"/>
    <property type="project" value="UniProtKB-KW"/>
</dbReference>
<evidence type="ECO:0000256" key="8">
    <source>
        <dbReference type="ARBA" id="ARBA00023277"/>
    </source>
</evidence>
<name>W3XBQ4_PESFW</name>
<dbReference type="PANTHER" id="PTHR31736:SF9">
    <property type="entry name" value="ENDO-XYLOGALACTURONAN HYDROLASE A-RELATED"/>
    <property type="match status" value="1"/>
</dbReference>
<evidence type="ECO:0000256" key="3">
    <source>
        <dbReference type="ARBA" id="ARBA00022525"/>
    </source>
</evidence>
<evidence type="ECO:0000256" key="7">
    <source>
        <dbReference type="ARBA" id="ARBA00023180"/>
    </source>
</evidence>
<sequence length="489" mass="53983">MSTTKPLYVPERPSGIDTDESFVVEVRPLLQSTDDNGSWTKVPTIATEVAKPNPQSNTFHRHTVSIVSFDMGGPVEIRARYTRQEVTKASIRPLSRGIDAVIVGDTVSFTLEKPLDVMLELNGDKYQALHVLANGFDSDRPTGDDNGLWYFGPGVNNGTASSRVTDGVNLNVPSNTTVYLASGAFITFRLNFLGVSNSSVRGHGFICSSQGGFKERELGGAIHMNGARDILVEKVTSLGANGYSLSAGECSQVRVDGYRSFTSAGNGDGIDFFCSSDITIENCFLRNSDDNIALYSHRWDWYGDSENITIRNCVLLPDIAHPINMGTHGNPAKPETTRNVTISNIDILDHEENQLWYQGCIAINATDRNLFCNIHVENVRVERITKGQLFNLRVMLNTMYATAPGRGIRDVTFKNISLNLAASETVNPSQILGYDGDNYIENVTFENLKIGDSVICTEMQKPYWYMVEDFVPVFVNEHVKGLTFTQKAD</sequence>
<evidence type="ECO:0000256" key="12">
    <source>
        <dbReference type="ARBA" id="ARBA00037278"/>
    </source>
</evidence>
<evidence type="ECO:0000256" key="4">
    <source>
        <dbReference type="ARBA" id="ARBA00022729"/>
    </source>
</evidence>
<dbReference type="InterPro" id="IPR012334">
    <property type="entry name" value="Pectin_lyas_fold"/>
</dbReference>
<evidence type="ECO:0000256" key="11">
    <source>
        <dbReference type="ARBA" id="ARBA00023326"/>
    </source>
</evidence>
<dbReference type="SUPFAM" id="SSF51126">
    <property type="entry name" value="Pectin lyase-like"/>
    <property type="match status" value="1"/>
</dbReference>
<dbReference type="GeneID" id="19269746"/>
<dbReference type="InParanoid" id="W3XBQ4"/>
<keyword evidence="3" id="KW-0964">Secreted</keyword>
<proteinExistence type="inferred from homology"/>
<accession>W3XBQ4</accession>
<dbReference type="Proteomes" id="UP000030651">
    <property type="component" value="Unassembled WGS sequence"/>
</dbReference>
<evidence type="ECO:0000256" key="13">
    <source>
        <dbReference type="RuleBase" id="RU361169"/>
    </source>
</evidence>
<protein>
    <submittedName>
        <fullName evidence="14">Uncharacterized protein</fullName>
    </submittedName>
</protein>
<evidence type="ECO:0000256" key="6">
    <source>
        <dbReference type="ARBA" id="ARBA00022801"/>
    </source>
</evidence>
<reference evidence="15" key="1">
    <citation type="journal article" date="2015" name="BMC Genomics">
        <title>Genomic and transcriptomic analysis of the endophytic fungus Pestalotiopsis fici reveals its lifestyle and high potential for synthesis of natural products.</title>
        <authorList>
            <person name="Wang X."/>
            <person name="Zhang X."/>
            <person name="Liu L."/>
            <person name="Xiang M."/>
            <person name="Wang W."/>
            <person name="Sun X."/>
            <person name="Che Y."/>
            <person name="Guo L."/>
            <person name="Liu G."/>
            <person name="Guo L."/>
            <person name="Wang C."/>
            <person name="Yin W.B."/>
            <person name="Stadler M."/>
            <person name="Zhang X."/>
            <person name="Liu X."/>
        </authorList>
    </citation>
    <scope>NUCLEOTIDE SEQUENCE [LARGE SCALE GENOMIC DNA]</scope>
    <source>
        <strain evidence="15">W106-1 / CGMCC3.15140</strain>
    </source>
</reference>
<dbReference type="GO" id="GO:0000272">
    <property type="term" value="P:polysaccharide catabolic process"/>
    <property type="evidence" value="ECO:0007669"/>
    <property type="project" value="UniProtKB-KW"/>
</dbReference>
<comment type="subcellular location">
    <subcellularLocation>
        <location evidence="1">Secreted</location>
    </subcellularLocation>
</comment>
<keyword evidence="8" id="KW-0119">Carbohydrate metabolism</keyword>
<dbReference type="KEGG" id="pfy:PFICI_04733"/>
<dbReference type="OrthoDB" id="187139at2759"/>
<dbReference type="EMBL" id="KI912111">
    <property type="protein sequence ID" value="ETS82857.1"/>
    <property type="molecule type" value="Genomic_DNA"/>
</dbReference>
<keyword evidence="10" id="KW-0961">Cell wall biogenesis/degradation</keyword>
<evidence type="ECO:0000256" key="5">
    <source>
        <dbReference type="ARBA" id="ARBA00022737"/>
    </source>
</evidence>
<dbReference type="Gene3D" id="2.160.20.10">
    <property type="entry name" value="Single-stranded right-handed beta-helix, Pectin lyase-like"/>
    <property type="match status" value="1"/>
</dbReference>
<evidence type="ECO:0000313" key="15">
    <source>
        <dbReference type="Proteomes" id="UP000030651"/>
    </source>
</evidence>
<evidence type="ECO:0000256" key="10">
    <source>
        <dbReference type="ARBA" id="ARBA00023316"/>
    </source>
</evidence>
<evidence type="ECO:0000256" key="1">
    <source>
        <dbReference type="ARBA" id="ARBA00004613"/>
    </source>
</evidence>
<keyword evidence="4" id="KW-0732">Signal</keyword>
<comment type="function">
    <text evidence="12">Pectinolytic enzyme involved in the degradation of xylogalacturonan (xga), a galacturonan backbone heavily substituted with xylose, and which is one important component of the hairy regions of pectin. Activity requires a galacturonic acid backbone substituted with xylose.</text>
</comment>
<dbReference type="InterPro" id="IPR000743">
    <property type="entry name" value="Glyco_hydro_28"/>
</dbReference>
<comment type="similarity">
    <text evidence="2 13">Belongs to the glycosyl hydrolase 28 family.</text>
</comment>
<dbReference type="OMA" id="MFINEHV"/>
<evidence type="ECO:0000256" key="9">
    <source>
        <dbReference type="ARBA" id="ARBA00023295"/>
    </source>
</evidence>
<keyword evidence="11" id="KW-0624">Polysaccharide degradation</keyword>
<gene>
    <name evidence="14" type="ORF">PFICI_04733</name>
</gene>
<keyword evidence="5" id="KW-0677">Repeat</keyword>
<keyword evidence="9 13" id="KW-0326">Glycosidase</keyword>
<keyword evidence="7" id="KW-0325">Glycoprotein</keyword>
<dbReference type="PANTHER" id="PTHR31736">
    <property type="match status" value="1"/>
</dbReference>
<dbReference type="Pfam" id="PF00295">
    <property type="entry name" value="Glyco_hydro_28"/>
    <property type="match status" value="1"/>
</dbReference>
<dbReference type="HOGENOM" id="CLU_011370_2_0_1"/>